<dbReference type="SUPFAM" id="SSF51905">
    <property type="entry name" value="FAD/NAD(P)-binding domain"/>
    <property type="match status" value="1"/>
</dbReference>
<evidence type="ECO:0000313" key="3">
    <source>
        <dbReference type="Proteomes" id="UP000703269"/>
    </source>
</evidence>
<gene>
    <name evidence="2" type="ORF">PsYK624_130510</name>
</gene>
<protein>
    <submittedName>
        <fullName evidence="2">NAD(P)/FAD-dependent oxidoreductase</fullName>
    </submittedName>
</protein>
<accession>A0A9P3GNY5</accession>
<dbReference type="Gene3D" id="3.50.50.60">
    <property type="entry name" value="FAD/NAD(P)-binding domain"/>
    <property type="match status" value="1"/>
</dbReference>
<dbReference type="InterPro" id="IPR036188">
    <property type="entry name" value="FAD/NAD-bd_sf"/>
</dbReference>
<keyword evidence="3" id="KW-1185">Reference proteome</keyword>
<comment type="caution">
    <text evidence="2">The sequence shown here is derived from an EMBL/GenBank/DDBJ whole genome shotgun (WGS) entry which is preliminary data.</text>
</comment>
<reference evidence="2 3" key="1">
    <citation type="submission" date="2021-08" db="EMBL/GenBank/DDBJ databases">
        <title>Draft Genome Sequence of Phanerochaete sordida strain YK-624.</title>
        <authorList>
            <person name="Mori T."/>
            <person name="Dohra H."/>
            <person name="Suzuki T."/>
            <person name="Kawagishi H."/>
            <person name="Hirai H."/>
        </authorList>
    </citation>
    <scope>NUCLEOTIDE SEQUENCE [LARGE SCALE GENOMIC DNA]</scope>
    <source>
        <strain evidence="2 3">YK-624</strain>
    </source>
</reference>
<evidence type="ECO:0000313" key="2">
    <source>
        <dbReference type="EMBL" id="GJE96844.1"/>
    </source>
</evidence>
<dbReference type="PANTHER" id="PTHR43539">
    <property type="entry name" value="FLAVIN-BINDING MONOOXYGENASE-LIKE PROTEIN (AFU_ORTHOLOGUE AFUA_4G09220)"/>
    <property type="match status" value="1"/>
</dbReference>
<keyword evidence="1" id="KW-0560">Oxidoreductase</keyword>
<organism evidence="2 3">
    <name type="scientific">Phanerochaete sordida</name>
    <dbReference type="NCBI Taxonomy" id="48140"/>
    <lineage>
        <taxon>Eukaryota</taxon>
        <taxon>Fungi</taxon>
        <taxon>Dikarya</taxon>
        <taxon>Basidiomycota</taxon>
        <taxon>Agaricomycotina</taxon>
        <taxon>Agaricomycetes</taxon>
        <taxon>Polyporales</taxon>
        <taxon>Phanerochaetaceae</taxon>
        <taxon>Phanerochaete</taxon>
    </lineage>
</organism>
<dbReference type="AlphaFoldDB" id="A0A9P3GNY5"/>
<dbReference type="InterPro" id="IPR032710">
    <property type="entry name" value="NTF2-like_dom_sf"/>
</dbReference>
<dbReference type="GO" id="GO:0050660">
    <property type="term" value="F:flavin adenine dinucleotide binding"/>
    <property type="evidence" value="ECO:0007669"/>
    <property type="project" value="TreeGrafter"/>
</dbReference>
<dbReference type="GO" id="GO:0004497">
    <property type="term" value="F:monooxygenase activity"/>
    <property type="evidence" value="ECO:0007669"/>
    <property type="project" value="TreeGrafter"/>
</dbReference>
<name>A0A9P3GNY5_9APHY</name>
<dbReference type="PANTHER" id="PTHR43539:SF68">
    <property type="entry name" value="FLAVIN-BINDING MONOOXYGENASE-LIKE PROTEIN (AFU_ORTHOLOGUE AFUA_4G09220)"/>
    <property type="match status" value="1"/>
</dbReference>
<evidence type="ECO:0000256" key="1">
    <source>
        <dbReference type="ARBA" id="ARBA00023002"/>
    </source>
</evidence>
<proteinExistence type="predicted"/>
<sequence>MAGDKGQNEAPSLGFDDEYFARVLPTFVNLGATPPDNLDAQAIARDWVASFAKHVELHDAPALVASLLHPAGWWRDLFALTWDLRSFAGAAAVTAFLRDCLPTSGLCDLTLERAVYQPLFPDLAWVLVRFAFGTTAATGRGTARLVYGPDGAWRAFAVSTQLDGLRDHPGLRGERRDFRAAHGDWEARRAVEREFADEDPEVLIVGAGHGGLAIAAYLKHLGVSCLLVEKSERVGDNWRNRYDALTLHDPIWSNHMPYLRFPASWPVFSPARKTANWLEFYVDALDLNVWTSTEALSAVRNEQTKKWDVRVRRADGTERTLRVNNLILAQGFTFRTVTFPGQEEFQGKLIDSTQYRSAKNLDAKKVVIIGACASAHDIASDCVNHGIGDVTMIQRSATYIISNSAVRTINPASEWENRPLDEVELDRFAMSLKIQFPMHARLAAALHARDRELLENLTRTGYRIRNGAEDDRGPFRLIFETGGGVYIDNGACQKIIDGKIKVKSGSGVAKITPTGVALADGTELSADVIVVATGLDGERTPARKLLGPDAGALVPGTAGLNAEGELRGSWHEVDGLNNMWLMLGNFASARFYGKLIALQIKAKQEGIFGPRYTPQSSE</sequence>
<dbReference type="InterPro" id="IPR050982">
    <property type="entry name" value="Auxin_biosynth/cation_transpt"/>
</dbReference>
<dbReference type="Pfam" id="PF13738">
    <property type="entry name" value="Pyr_redox_3"/>
    <property type="match status" value="1"/>
</dbReference>
<dbReference type="SUPFAM" id="SSF54427">
    <property type="entry name" value="NTF2-like"/>
    <property type="match status" value="1"/>
</dbReference>
<dbReference type="EMBL" id="BPQB01000064">
    <property type="protein sequence ID" value="GJE96844.1"/>
    <property type="molecule type" value="Genomic_DNA"/>
</dbReference>
<dbReference type="OrthoDB" id="74360at2759"/>
<dbReference type="Proteomes" id="UP000703269">
    <property type="component" value="Unassembled WGS sequence"/>
</dbReference>